<dbReference type="PRINTS" id="PR00237">
    <property type="entry name" value="GPCRRHODOPSN"/>
</dbReference>
<feature type="domain" description="G-protein coupled receptors family 1 profile" evidence="10">
    <location>
        <begin position="50"/>
        <end position="286"/>
    </location>
</feature>
<dbReference type="PROSITE" id="PS50262">
    <property type="entry name" value="G_PROTEIN_RECEP_F1_2"/>
    <property type="match status" value="1"/>
</dbReference>
<keyword evidence="4 9" id="KW-1133">Transmembrane helix</keyword>
<evidence type="ECO:0000256" key="9">
    <source>
        <dbReference type="SAM" id="Phobius"/>
    </source>
</evidence>
<organism evidence="11 12">
    <name type="scientific">Porites lobata</name>
    <dbReference type="NCBI Taxonomy" id="104759"/>
    <lineage>
        <taxon>Eukaryota</taxon>
        <taxon>Metazoa</taxon>
        <taxon>Cnidaria</taxon>
        <taxon>Anthozoa</taxon>
        <taxon>Hexacorallia</taxon>
        <taxon>Scleractinia</taxon>
        <taxon>Fungiina</taxon>
        <taxon>Poritidae</taxon>
        <taxon>Porites</taxon>
    </lineage>
</organism>
<feature type="transmembrane region" description="Helical" evidence="9">
    <location>
        <begin position="32"/>
        <end position="54"/>
    </location>
</feature>
<reference evidence="11 12" key="1">
    <citation type="submission" date="2022-05" db="EMBL/GenBank/DDBJ databases">
        <authorList>
            <consortium name="Genoscope - CEA"/>
            <person name="William W."/>
        </authorList>
    </citation>
    <scope>NUCLEOTIDE SEQUENCE [LARGE SCALE GENOMIC DNA]</scope>
</reference>
<keyword evidence="7" id="KW-0675">Receptor</keyword>
<evidence type="ECO:0000256" key="5">
    <source>
        <dbReference type="ARBA" id="ARBA00023040"/>
    </source>
</evidence>
<dbReference type="InterPro" id="IPR000276">
    <property type="entry name" value="GPCR_Rhodpsn"/>
</dbReference>
<protein>
    <recommendedName>
        <fullName evidence="10">G-protein coupled receptors family 1 profile domain-containing protein</fullName>
    </recommendedName>
</protein>
<keyword evidence="12" id="KW-1185">Reference proteome</keyword>
<gene>
    <name evidence="11" type="ORF">PLOB_00048072</name>
</gene>
<dbReference type="Gene3D" id="1.20.1070.10">
    <property type="entry name" value="Rhodopsin 7-helix transmembrane proteins"/>
    <property type="match status" value="1"/>
</dbReference>
<feature type="transmembrane region" description="Helical" evidence="9">
    <location>
        <begin position="263"/>
        <end position="285"/>
    </location>
</feature>
<name>A0ABN8N6K8_9CNID</name>
<evidence type="ECO:0000256" key="4">
    <source>
        <dbReference type="ARBA" id="ARBA00022989"/>
    </source>
</evidence>
<evidence type="ECO:0000256" key="8">
    <source>
        <dbReference type="ARBA" id="ARBA00023224"/>
    </source>
</evidence>
<dbReference type="PANTHER" id="PTHR24249">
    <property type="entry name" value="HISTAMINE RECEPTOR-RELATED G-PROTEIN COUPLED RECEPTOR"/>
    <property type="match status" value="1"/>
</dbReference>
<keyword evidence="6 9" id="KW-0472">Membrane</keyword>
<dbReference type="PANTHER" id="PTHR24249:SF372">
    <property type="entry name" value="G-PROTEIN COUPLED RECEPTORS FAMILY 1 PROFILE DOMAIN-CONTAINING PROTEIN"/>
    <property type="match status" value="1"/>
</dbReference>
<feature type="transmembrane region" description="Helical" evidence="9">
    <location>
        <begin position="106"/>
        <end position="131"/>
    </location>
</feature>
<evidence type="ECO:0000256" key="7">
    <source>
        <dbReference type="ARBA" id="ARBA00023170"/>
    </source>
</evidence>
<dbReference type="Pfam" id="PF00001">
    <property type="entry name" value="7tm_1"/>
    <property type="match status" value="2"/>
</dbReference>
<keyword evidence="8" id="KW-0807">Transducer</keyword>
<dbReference type="InterPro" id="IPR017452">
    <property type="entry name" value="GPCR_Rhodpsn_7TM"/>
</dbReference>
<comment type="caution">
    <text evidence="11">The sequence shown here is derived from an EMBL/GenBank/DDBJ whole genome shotgun (WGS) entry which is preliminary data.</text>
</comment>
<keyword evidence="5" id="KW-0297">G-protein coupled receptor</keyword>
<dbReference type="SUPFAM" id="SSF81321">
    <property type="entry name" value="Family A G protein-coupled receptor-like"/>
    <property type="match status" value="1"/>
</dbReference>
<feature type="transmembrane region" description="Helical" evidence="9">
    <location>
        <begin position="152"/>
        <end position="171"/>
    </location>
</feature>
<dbReference type="Proteomes" id="UP001159405">
    <property type="component" value="Unassembled WGS sequence"/>
</dbReference>
<dbReference type="SMART" id="SM01381">
    <property type="entry name" value="7TM_GPCR_Srsx"/>
    <property type="match status" value="1"/>
</dbReference>
<proteinExistence type="predicted"/>
<evidence type="ECO:0000256" key="6">
    <source>
        <dbReference type="ARBA" id="ARBA00023136"/>
    </source>
</evidence>
<evidence type="ECO:0000256" key="3">
    <source>
        <dbReference type="ARBA" id="ARBA00022692"/>
    </source>
</evidence>
<feature type="transmembrane region" description="Helical" evidence="9">
    <location>
        <begin position="230"/>
        <end position="251"/>
    </location>
</feature>
<evidence type="ECO:0000256" key="1">
    <source>
        <dbReference type="ARBA" id="ARBA00004651"/>
    </source>
</evidence>
<evidence type="ECO:0000313" key="11">
    <source>
        <dbReference type="EMBL" id="CAH3041135.1"/>
    </source>
</evidence>
<evidence type="ECO:0000259" key="10">
    <source>
        <dbReference type="PROSITE" id="PS50262"/>
    </source>
</evidence>
<keyword evidence="2" id="KW-1003">Cell membrane</keyword>
<evidence type="ECO:0000313" key="12">
    <source>
        <dbReference type="Proteomes" id="UP001159405"/>
    </source>
</evidence>
<evidence type="ECO:0000256" key="2">
    <source>
        <dbReference type="ARBA" id="ARBA00022475"/>
    </source>
</evidence>
<sequence>MENASFFINSTSVNLTMKPTAPTENRTLDYPVVIVLCIVLGLGSIFGTSGNTLVVSSIIKFENLRAIPDLFIFSLSISDLLVSALYQPLKAYRIAHLSDDSTVMKFVISISAFLGYVALIASITNMLGVTVERLMSIRFPLKYGLLVTKTRAVVTLICIWVFSIAYGGIWSEDLAPATYLSSYFVAVLLGTILIYVYIFVVASRLEQSVIHVQNTSTREQRTGFRRERKAAKTIAVILGVAIVCWVPLLVVPRAIASYVHNTTYFTIFTLLQVLSVCNSSINPYIYCVRSRRYYEAFVKLLGLHNLVKVQAIVAPTCTPPDQVSRTRDVTDIVQLETHDIAL</sequence>
<dbReference type="CDD" id="cd00637">
    <property type="entry name" value="7tm_classA_rhodopsin-like"/>
    <property type="match status" value="1"/>
</dbReference>
<feature type="transmembrane region" description="Helical" evidence="9">
    <location>
        <begin position="183"/>
        <end position="202"/>
    </location>
</feature>
<dbReference type="InterPro" id="IPR050569">
    <property type="entry name" value="TAAR"/>
</dbReference>
<accession>A0ABN8N6K8</accession>
<dbReference type="EMBL" id="CALNXK010000009">
    <property type="protein sequence ID" value="CAH3041135.1"/>
    <property type="molecule type" value="Genomic_DNA"/>
</dbReference>
<feature type="transmembrane region" description="Helical" evidence="9">
    <location>
        <begin position="66"/>
        <end position="86"/>
    </location>
</feature>
<keyword evidence="3 9" id="KW-0812">Transmembrane</keyword>
<comment type="subcellular location">
    <subcellularLocation>
        <location evidence="1">Cell membrane</location>
        <topology evidence="1">Multi-pass membrane protein</topology>
    </subcellularLocation>
</comment>